<reference evidence="3" key="1">
    <citation type="submission" date="2018-01" db="EMBL/GenBank/DDBJ databases">
        <title>An insight into the sialome of Amazonian anophelines.</title>
        <authorList>
            <person name="Ribeiro J.M."/>
            <person name="Scarpassa V."/>
            <person name="Calvo E."/>
        </authorList>
    </citation>
    <scope>NUCLEOTIDE SEQUENCE</scope>
</reference>
<keyword evidence="2" id="KW-0732">Signal</keyword>
<dbReference type="EMBL" id="GGFL01012544">
    <property type="protein sequence ID" value="MBW76722.1"/>
    <property type="molecule type" value="Transcribed_RNA"/>
</dbReference>
<evidence type="ECO:0008006" key="4">
    <source>
        <dbReference type="Google" id="ProtNLM"/>
    </source>
</evidence>
<evidence type="ECO:0000313" key="3">
    <source>
        <dbReference type="EMBL" id="MBW76722.1"/>
    </source>
</evidence>
<name>A0A2M4DGL4_ANODA</name>
<accession>A0A2M4DGL4</accession>
<feature type="signal peptide" evidence="2">
    <location>
        <begin position="1"/>
        <end position="16"/>
    </location>
</feature>
<keyword evidence="1" id="KW-0472">Membrane</keyword>
<organism evidence="3">
    <name type="scientific">Anopheles darlingi</name>
    <name type="common">Mosquito</name>
    <dbReference type="NCBI Taxonomy" id="43151"/>
    <lineage>
        <taxon>Eukaryota</taxon>
        <taxon>Metazoa</taxon>
        <taxon>Ecdysozoa</taxon>
        <taxon>Arthropoda</taxon>
        <taxon>Hexapoda</taxon>
        <taxon>Insecta</taxon>
        <taxon>Pterygota</taxon>
        <taxon>Neoptera</taxon>
        <taxon>Endopterygota</taxon>
        <taxon>Diptera</taxon>
        <taxon>Nematocera</taxon>
        <taxon>Culicoidea</taxon>
        <taxon>Culicidae</taxon>
        <taxon>Anophelinae</taxon>
        <taxon>Anopheles</taxon>
    </lineage>
</organism>
<protein>
    <recommendedName>
        <fullName evidence="4">Secreted protein</fullName>
    </recommendedName>
</protein>
<proteinExistence type="predicted"/>
<evidence type="ECO:0000256" key="1">
    <source>
        <dbReference type="SAM" id="Phobius"/>
    </source>
</evidence>
<feature type="chain" id="PRO_5014740326" description="Secreted protein" evidence="2">
    <location>
        <begin position="17"/>
        <end position="158"/>
    </location>
</feature>
<keyword evidence="1" id="KW-1133">Transmembrane helix</keyword>
<dbReference type="AlphaFoldDB" id="A0A2M4DGL4"/>
<keyword evidence="1" id="KW-0812">Transmembrane</keyword>
<feature type="transmembrane region" description="Helical" evidence="1">
    <location>
        <begin position="32"/>
        <end position="56"/>
    </location>
</feature>
<sequence>MVELSVFSLCWWCAVASSLSHCHLSLLRHSIASHLLVIGCACVCVSLSLSLSVSVLHGSWQLRERRGSSWRETIEIYTLQKRVMVRHETFIGSYVGRDLAFRSGTFQHRTRGAAFTPLNPLSESWTKISISEANFTDKNGSNTSWRVVRSEERSGGTS</sequence>
<evidence type="ECO:0000256" key="2">
    <source>
        <dbReference type="SAM" id="SignalP"/>
    </source>
</evidence>